<sequence>MSVGDNEKNVRENRERLARRAGLSNPSGWQFLDQVHGGEVVEVDRPNKEMAVRSGDAAVTATAGQVLAVLTADCAPVVIVGDSAFAVVHAGWKGLLAGVVANSVNTLRSRGVNIRQAVLGPCIHPINYEFGLDDLKLLAKTLGNEVIGTTSSGAPALDLPSAVRSAVVAARVESFTDVGICTASSADHFSFRRDGVTGRQALVAVME</sequence>
<dbReference type="PANTHER" id="PTHR30616:SF2">
    <property type="entry name" value="PURINE NUCLEOSIDE PHOSPHORYLASE LACC1"/>
    <property type="match status" value="1"/>
</dbReference>
<evidence type="ECO:0000256" key="2">
    <source>
        <dbReference type="ARBA" id="ARBA00007353"/>
    </source>
</evidence>
<evidence type="ECO:0000256" key="3">
    <source>
        <dbReference type="ARBA" id="ARBA00022679"/>
    </source>
</evidence>
<evidence type="ECO:0000256" key="7">
    <source>
        <dbReference type="ARBA" id="ARBA00047989"/>
    </source>
</evidence>
<comment type="catalytic activity">
    <reaction evidence="8">
        <text>adenosine + phosphate = alpha-D-ribose 1-phosphate + adenine</text>
        <dbReference type="Rhea" id="RHEA:27642"/>
        <dbReference type="ChEBI" id="CHEBI:16335"/>
        <dbReference type="ChEBI" id="CHEBI:16708"/>
        <dbReference type="ChEBI" id="CHEBI:43474"/>
        <dbReference type="ChEBI" id="CHEBI:57720"/>
        <dbReference type="EC" id="2.4.2.1"/>
    </reaction>
    <physiologicalReaction direction="left-to-right" evidence="8">
        <dbReference type="Rhea" id="RHEA:27643"/>
    </physiologicalReaction>
</comment>
<dbReference type="EMBL" id="CAFBPQ010000006">
    <property type="protein sequence ID" value="CAB5016461.1"/>
    <property type="molecule type" value="Genomic_DNA"/>
</dbReference>
<dbReference type="InterPro" id="IPR038371">
    <property type="entry name" value="Cu_polyphenol_OxRdtase_sf"/>
</dbReference>
<name>A0A6J7N511_9ZZZZ</name>
<evidence type="ECO:0000256" key="5">
    <source>
        <dbReference type="ARBA" id="ARBA00022801"/>
    </source>
</evidence>
<organism evidence="11">
    <name type="scientific">freshwater metagenome</name>
    <dbReference type="NCBI Taxonomy" id="449393"/>
    <lineage>
        <taxon>unclassified sequences</taxon>
        <taxon>metagenomes</taxon>
        <taxon>ecological metagenomes</taxon>
    </lineage>
</organism>
<evidence type="ECO:0000313" key="11">
    <source>
        <dbReference type="EMBL" id="CAB4988276.1"/>
    </source>
</evidence>
<comment type="catalytic activity">
    <reaction evidence="7">
        <text>adenosine + H2O + H(+) = inosine + NH4(+)</text>
        <dbReference type="Rhea" id="RHEA:24408"/>
        <dbReference type="ChEBI" id="CHEBI:15377"/>
        <dbReference type="ChEBI" id="CHEBI:15378"/>
        <dbReference type="ChEBI" id="CHEBI:16335"/>
        <dbReference type="ChEBI" id="CHEBI:17596"/>
        <dbReference type="ChEBI" id="CHEBI:28938"/>
        <dbReference type="EC" id="3.5.4.4"/>
    </reaction>
    <physiologicalReaction direction="left-to-right" evidence="7">
        <dbReference type="Rhea" id="RHEA:24409"/>
    </physiologicalReaction>
</comment>
<evidence type="ECO:0000256" key="6">
    <source>
        <dbReference type="ARBA" id="ARBA00022833"/>
    </source>
</evidence>
<reference evidence="11" key="1">
    <citation type="submission" date="2020-05" db="EMBL/GenBank/DDBJ databases">
        <authorList>
            <person name="Chiriac C."/>
            <person name="Salcher M."/>
            <person name="Ghai R."/>
            <person name="Kavagutti S V."/>
        </authorList>
    </citation>
    <scope>NUCLEOTIDE SEQUENCE</scope>
</reference>
<evidence type="ECO:0000256" key="8">
    <source>
        <dbReference type="ARBA" id="ARBA00048968"/>
    </source>
</evidence>
<dbReference type="AlphaFoldDB" id="A0A6J7N511"/>
<evidence type="ECO:0000256" key="1">
    <source>
        <dbReference type="ARBA" id="ARBA00000553"/>
    </source>
</evidence>
<comment type="catalytic activity">
    <reaction evidence="1">
        <text>inosine + phosphate = alpha-D-ribose 1-phosphate + hypoxanthine</text>
        <dbReference type="Rhea" id="RHEA:27646"/>
        <dbReference type="ChEBI" id="CHEBI:17368"/>
        <dbReference type="ChEBI" id="CHEBI:17596"/>
        <dbReference type="ChEBI" id="CHEBI:43474"/>
        <dbReference type="ChEBI" id="CHEBI:57720"/>
        <dbReference type="EC" id="2.4.2.1"/>
    </reaction>
    <physiologicalReaction direction="left-to-right" evidence="1">
        <dbReference type="Rhea" id="RHEA:27647"/>
    </physiologicalReaction>
</comment>
<keyword evidence="6" id="KW-0862">Zinc</keyword>
<dbReference type="EMBL" id="CAFBMM010000004">
    <property type="protein sequence ID" value="CAB4896899.1"/>
    <property type="molecule type" value="Genomic_DNA"/>
</dbReference>
<dbReference type="InterPro" id="IPR003730">
    <property type="entry name" value="Cu_polyphenol_OxRdtase"/>
</dbReference>
<evidence type="ECO:0000313" key="10">
    <source>
        <dbReference type="EMBL" id="CAB4896899.1"/>
    </source>
</evidence>
<dbReference type="Gene3D" id="3.60.140.10">
    <property type="entry name" value="CNF1/YfiH-like putative cysteine hydrolases"/>
    <property type="match status" value="1"/>
</dbReference>
<evidence type="ECO:0000256" key="9">
    <source>
        <dbReference type="ARBA" id="ARBA00049893"/>
    </source>
</evidence>
<accession>A0A6J7N511</accession>
<dbReference type="InterPro" id="IPR011324">
    <property type="entry name" value="Cytotoxic_necrot_fac-like_cat"/>
</dbReference>
<keyword evidence="3" id="KW-0808">Transferase</keyword>
<dbReference type="EMBL" id="CAFBOF010000060">
    <property type="protein sequence ID" value="CAB4988276.1"/>
    <property type="molecule type" value="Genomic_DNA"/>
</dbReference>
<dbReference type="PANTHER" id="PTHR30616">
    <property type="entry name" value="UNCHARACTERIZED PROTEIN YFIH"/>
    <property type="match status" value="1"/>
</dbReference>
<dbReference type="GO" id="GO:0016787">
    <property type="term" value="F:hydrolase activity"/>
    <property type="evidence" value="ECO:0007669"/>
    <property type="project" value="UniProtKB-KW"/>
</dbReference>
<comment type="catalytic activity">
    <reaction evidence="9">
        <text>S-methyl-5'-thioadenosine + phosphate = 5-(methylsulfanyl)-alpha-D-ribose 1-phosphate + adenine</text>
        <dbReference type="Rhea" id="RHEA:11852"/>
        <dbReference type="ChEBI" id="CHEBI:16708"/>
        <dbReference type="ChEBI" id="CHEBI:17509"/>
        <dbReference type="ChEBI" id="CHEBI:43474"/>
        <dbReference type="ChEBI" id="CHEBI:58533"/>
        <dbReference type="EC" id="2.4.2.28"/>
    </reaction>
    <physiologicalReaction direction="left-to-right" evidence="9">
        <dbReference type="Rhea" id="RHEA:11853"/>
    </physiologicalReaction>
</comment>
<gene>
    <name evidence="10" type="ORF">UFOPK3605_00254</name>
    <name evidence="11" type="ORF">UFOPK3897_01584</name>
    <name evidence="12" type="ORF">UFOPK4121_00377</name>
</gene>
<proteinExistence type="inferred from homology"/>
<dbReference type="GO" id="GO:0017061">
    <property type="term" value="F:S-methyl-5-thioadenosine phosphorylase activity"/>
    <property type="evidence" value="ECO:0007669"/>
    <property type="project" value="UniProtKB-EC"/>
</dbReference>
<keyword evidence="5" id="KW-0378">Hydrolase</keyword>
<evidence type="ECO:0000256" key="4">
    <source>
        <dbReference type="ARBA" id="ARBA00022723"/>
    </source>
</evidence>
<evidence type="ECO:0000313" key="12">
    <source>
        <dbReference type="EMBL" id="CAB5016461.1"/>
    </source>
</evidence>
<keyword evidence="4" id="KW-0479">Metal-binding</keyword>
<dbReference type="CDD" id="cd16833">
    <property type="entry name" value="YfiH"/>
    <property type="match status" value="1"/>
</dbReference>
<protein>
    <submittedName>
        <fullName evidence="11">Unannotated protein</fullName>
    </submittedName>
</protein>
<dbReference type="GO" id="GO:0005507">
    <property type="term" value="F:copper ion binding"/>
    <property type="evidence" value="ECO:0007669"/>
    <property type="project" value="TreeGrafter"/>
</dbReference>
<dbReference type="SUPFAM" id="SSF64438">
    <property type="entry name" value="CNF1/YfiH-like putative cysteine hydrolases"/>
    <property type="match status" value="1"/>
</dbReference>
<comment type="similarity">
    <text evidence="2">Belongs to the purine nucleoside phosphorylase YfiH/LACC1 family.</text>
</comment>
<dbReference type="Pfam" id="PF02578">
    <property type="entry name" value="Cu-oxidase_4"/>
    <property type="match status" value="1"/>
</dbReference>